<dbReference type="InterPro" id="IPR020946">
    <property type="entry name" value="Flavin_mOase-like"/>
</dbReference>
<evidence type="ECO:0000256" key="2">
    <source>
        <dbReference type="ARBA" id="ARBA00022630"/>
    </source>
</evidence>
<evidence type="ECO:0000313" key="9">
    <source>
        <dbReference type="RefSeq" id="XP_006815033.1"/>
    </source>
</evidence>
<dbReference type="PRINTS" id="PR00370">
    <property type="entry name" value="FMOXYGENASE"/>
</dbReference>
<name>A0ABM0M4U2_SACKO</name>
<evidence type="ECO:0000256" key="1">
    <source>
        <dbReference type="ARBA" id="ARBA00009183"/>
    </source>
</evidence>
<keyword evidence="3 6" id="KW-0274">FAD</keyword>
<comment type="similarity">
    <text evidence="1 6">Belongs to the FMO family.</text>
</comment>
<protein>
    <recommendedName>
        <fullName evidence="6">Flavin-containing monooxygenase</fullName>
        <ecNumber evidence="6">1.-.-.-</ecNumber>
    </recommendedName>
</protein>
<evidence type="ECO:0000256" key="6">
    <source>
        <dbReference type="RuleBase" id="RU361177"/>
    </source>
</evidence>
<evidence type="ECO:0000256" key="7">
    <source>
        <dbReference type="SAM" id="Phobius"/>
    </source>
</evidence>
<dbReference type="InterPro" id="IPR000960">
    <property type="entry name" value="Flavin_mOase"/>
</dbReference>
<reference evidence="9" key="1">
    <citation type="submission" date="2025-08" db="UniProtKB">
        <authorList>
            <consortium name="RefSeq"/>
        </authorList>
    </citation>
    <scope>IDENTIFICATION</scope>
    <source>
        <tissue evidence="9">Testes</tissue>
    </source>
</reference>
<evidence type="ECO:0000256" key="5">
    <source>
        <dbReference type="ARBA" id="ARBA00023002"/>
    </source>
</evidence>
<dbReference type="GeneID" id="102804201"/>
<dbReference type="Gene3D" id="3.50.50.60">
    <property type="entry name" value="FAD/NAD(P)-binding domain"/>
    <property type="match status" value="1"/>
</dbReference>
<keyword evidence="6" id="KW-0503">Monooxygenase</keyword>
<sequence>MESIVLSETNHESLGLKSSKPMYKHRRMVNDEIANRIFCGAVECKPVIQQLNKRSVKFVDGTVVDDVDAIICATGYNVTCPYLDNDIVTGSLKVRELYLYVFPPRLKMHTLALIGFCVDIGGTGPVLEMQARWIRYKDRIADFIGAKPNFWKLLLTDPKLAYAVMFGPCYPATYRLTGPGVWEKARETVMNAQKNTQQESLQFFLIILVIVVVSLPLFALIKIT</sequence>
<dbReference type="Pfam" id="PF00743">
    <property type="entry name" value="FMO-like"/>
    <property type="match status" value="1"/>
</dbReference>
<keyword evidence="5 6" id="KW-0560">Oxidoreductase</keyword>
<keyword evidence="7" id="KW-0812">Transmembrane</keyword>
<dbReference type="SUPFAM" id="SSF51905">
    <property type="entry name" value="FAD/NAD(P)-binding domain"/>
    <property type="match status" value="1"/>
</dbReference>
<comment type="cofactor">
    <cofactor evidence="6">
        <name>FAD</name>
        <dbReference type="ChEBI" id="CHEBI:57692"/>
    </cofactor>
</comment>
<dbReference type="Proteomes" id="UP000694865">
    <property type="component" value="Unplaced"/>
</dbReference>
<dbReference type="PANTHER" id="PTHR23023">
    <property type="entry name" value="DIMETHYLANILINE MONOOXYGENASE"/>
    <property type="match status" value="1"/>
</dbReference>
<keyword evidence="2 6" id="KW-0285">Flavoprotein</keyword>
<keyword evidence="4" id="KW-0521">NADP</keyword>
<dbReference type="InterPro" id="IPR050346">
    <property type="entry name" value="FMO-like"/>
</dbReference>
<organism evidence="8 9">
    <name type="scientific">Saccoglossus kowalevskii</name>
    <name type="common">Acorn worm</name>
    <dbReference type="NCBI Taxonomy" id="10224"/>
    <lineage>
        <taxon>Eukaryota</taxon>
        <taxon>Metazoa</taxon>
        <taxon>Hemichordata</taxon>
        <taxon>Enteropneusta</taxon>
        <taxon>Harrimaniidae</taxon>
        <taxon>Saccoglossus</taxon>
    </lineage>
</organism>
<feature type="transmembrane region" description="Helical" evidence="7">
    <location>
        <begin position="201"/>
        <end position="221"/>
    </location>
</feature>
<accession>A0ABM0M4U2</accession>
<dbReference type="RefSeq" id="XP_006815033.1">
    <property type="nucleotide sequence ID" value="XM_006814970.1"/>
</dbReference>
<evidence type="ECO:0000256" key="4">
    <source>
        <dbReference type="ARBA" id="ARBA00022857"/>
    </source>
</evidence>
<evidence type="ECO:0000313" key="8">
    <source>
        <dbReference type="Proteomes" id="UP000694865"/>
    </source>
</evidence>
<evidence type="ECO:0000256" key="3">
    <source>
        <dbReference type="ARBA" id="ARBA00022827"/>
    </source>
</evidence>
<dbReference type="InterPro" id="IPR036188">
    <property type="entry name" value="FAD/NAD-bd_sf"/>
</dbReference>
<keyword evidence="7" id="KW-1133">Transmembrane helix</keyword>
<keyword evidence="7" id="KW-0472">Membrane</keyword>
<dbReference type="EC" id="1.-.-.-" evidence="6"/>
<keyword evidence="8" id="KW-1185">Reference proteome</keyword>
<proteinExistence type="inferred from homology"/>
<gene>
    <name evidence="9" type="primary">LOC102804201</name>
</gene>